<dbReference type="AlphaFoldDB" id="A0A4R3Z241"/>
<dbReference type="EMBL" id="SMCR01000003">
    <property type="protein sequence ID" value="TCV98318.1"/>
    <property type="molecule type" value="Genomic_DNA"/>
</dbReference>
<sequence>MTADCIGRAGSNISAILTWAKIIPLASLAAVLQDFGDSADARASPSVNGRLPPKAEAAG</sequence>
<gene>
    <name evidence="2" type="ORF">EDC52_103410</name>
</gene>
<dbReference type="Proteomes" id="UP000295719">
    <property type="component" value="Unassembled WGS sequence"/>
</dbReference>
<reference evidence="2 3" key="1">
    <citation type="submission" date="2019-03" db="EMBL/GenBank/DDBJ databases">
        <title>Genomic Encyclopedia of Type Strains, Phase IV (KMG-IV): sequencing the most valuable type-strain genomes for metagenomic binning, comparative biology and taxonomic classification.</title>
        <authorList>
            <person name="Goeker M."/>
        </authorList>
    </citation>
    <scope>NUCLEOTIDE SEQUENCE [LARGE SCALE GENOMIC DNA]</scope>
    <source>
        <strain evidence="2 3">DSM 19580</strain>
    </source>
</reference>
<evidence type="ECO:0000256" key="1">
    <source>
        <dbReference type="SAM" id="MobiDB-lite"/>
    </source>
</evidence>
<name>A0A4R3Z241_9GAMM</name>
<evidence type="ECO:0000313" key="2">
    <source>
        <dbReference type="EMBL" id="TCV98318.1"/>
    </source>
</evidence>
<evidence type="ECO:0000313" key="3">
    <source>
        <dbReference type="Proteomes" id="UP000295719"/>
    </source>
</evidence>
<organism evidence="2 3">
    <name type="scientific">Biostraticola tofi</name>
    <dbReference type="NCBI Taxonomy" id="466109"/>
    <lineage>
        <taxon>Bacteria</taxon>
        <taxon>Pseudomonadati</taxon>
        <taxon>Pseudomonadota</taxon>
        <taxon>Gammaproteobacteria</taxon>
        <taxon>Enterobacterales</taxon>
        <taxon>Bruguierivoracaceae</taxon>
        <taxon>Biostraticola</taxon>
    </lineage>
</organism>
<accession>A0A4R3Z241</accession>
<proteinExistence type="predicted"/>
<dbReference type="RefSeq" id="WP_131865061.1">
    <property type="nucleotide sequence ID" value="NZ_SMCR01000003.1"/>
</dbReference>
<protein>
    <submittedName>
        <fullName evidence="2">Uncharacterized protein</fullName>
    </submittedName>
</protein>
<feature type="region of interest" description="Disordered" evidence="1">
    <location>
        <begin position="39"/>
        <end position="59"/>
    </location>
</feature>
<comment type="caution">
    <text evidence="2">The sequence shown here is derived from an EMBL/GenBank/DDBJ whole genome shotgun (WGS) entry which is preliminary data.</text>
</comment>
<keyword evidence="3" id="KW-1185">Reference proteome</keyword>